<dbReference type="PANTHER" id="PTHR42700">
    <property type="entry name" value="SULFATE ADENYLYLTRANSFERASE"/>
    <property type="match status" value="1"/>
</dbReference>
<dbReference type="GO" id="GO:0010134">
    <property type="term" value="P:sulfate assimilation via adenylyl sulfate reduction"/>
    <property type="evidence" value="ECO:0007669"/>
    <property type="project" value="TreeGrafter"/>
</dbReference>
<keyword evidence="7" id="KW-0067">ATP-binding</keyword>
<evidence type="ECO:0000256" key="1">
    <source>
        <dbReference type="ARBA" id="ARBA00001823"/>
    </source>
</evidence>
<dbReference type="GO" id="GO:0004781">
    <property type="term" value="F:sulfate adenylyltransferase (ATP) activity"/>
    <property type="evidence" value="ECO:0007669"/>
    <property type="project" value="TreeGrafter"/>
</dbReference>
<dbReference type="InterPro" id="IPR027417">
    <property type="entry name" value="P-loop_NTPase"/>
</dbReference>
<dbReference type="EC" id="2.7.1.25" evidence="4"/>
<evidence type="ECO:0000256" key="5">
    <source>
        <dbReference type="ARBA" id="ARBA00022679"/>
    </source>
</evidence>
<evidence type="ECO:0000313" key="9">
    <source>
        <dbReference type="EMBL" id="TQL59076.1"/>
    </source>
</evidence>
<dbReference type="GO" id="GO:0019379">
    <property type="term" value="P:sulfate assimilation, phosphoadenylyl sulfate reduction by phosphoadenylyl-sulfate reductase (thioredoxin)"/>
    <property type="evidence" value="ECO:0007669"/>
    <property type="project" value="TreeGrafter"/>
</dbReference>
<comment type="pathway">
    <text evidence="3">Sulfur metabolism; hydrogen sulfide biosynthesis; sulfite from sulfate: step 2/3.</text>
</comment>
<dbReference type="CDD" id="cd02027">
    <property type="entry name" value="APSK"/>
    <property type="match status" value="1"/>
</dbReference>
<protein>
    <recommendedName>
        <fullName evidence="4">adenylyl-sulfate kinase</fullName>
        <ecNumber evidence="4">2.7.1.25</ecNumber>
    </recommendedName>
</protein>
<reference evidence="9 10" key="1">
    <citation type="submission" date="2019-06" db="EMBL/GenBank/DDBJ databases">
        <title>Sequencing the genomes of 1000 actinobacteria strains.</title>
        <authorList>
            <person name="Klenk H.-P."/>
        </authorList>
    </citation>
    <scope>NUCLEOTIDE SEQUENCE [LARGE SCALE GENOMIC DNA]</scope>
    <source>
        <strain evidence="9 10">DSM 18082</strain>
    </source>
</reference>
<evidence type="ECO:0000256" key="2">
    <source>
        <dbReference type="ARBA" id="ARBA00002632"/>
    </source>
</evidence>
<dbReference type="GO" id="GO:0004020">
    <property type="term" value="F:adenylylsulfate kinase activity"/>
    <property type="evidence" value="ECO:0007669"/>
    <property type="project" value="UniProtKB-EC"/>
</dbReference>
<name>A0A542ZFF8_9MICO</name>
<evidence type="ECO:0000256" key="6">
    <source>
        <dbReference type="ARBA" id="ARBA00022741"/>
    </source>
</evidence>
<dbReference type="FunFam" id="3.40.50.300:FF:000802">
    <property type="entry name" value="Sulfate adenylyltransferase"/>
    <property type="match status" value="1"/>
</dbReference>
<accession>A0A542ZFF8</accession>
<dbReference type="InterPro" id="IPR059117">
    <property type="entry name" value="APS_kinase_dom"/>
</dbReference>
<dbReference type="InterPro" id="IPR050512">
    <property type="entry name" value="Sulf_AdTrans/APS_kinase"/>
</dbReference>
<gene>
    <name evidence="9" type="ORF">FB474_0422</name>
</gene>
<evidence type="ECO:0000259" key="8">
    <source>
        <dbReference type="Pfam" id="PF01583"/>
    </source>
</evidence>
<dbReference type="InterPro" id="IPR002891">
    <property type="entry name" value="APS"/>
</dbReference>
<evidence type="ECO:0000256" key="3">
    <source>
        <dbReference type="ARBA" id="ARBA00004806"/>
    </source>
</evidence>
<comment type="caution">
    <text evidence="9">The sequence shown here is derived from an EMBL/GenBank/DDBJ whole genome shotgun (WGS) entry which is preliminary data.</text>
</comment>
<evidence type="ECO:0000256" key="7">
    <source>
        <dbReference type="ARBA" id="ARBA00022840"/>
    </source>
</evidence>
<organism evidence="9 10">
    <name type="scientific">Oryzihumus leptocrescens</name>
    <dbReference type="NCBI Taxonomy" id="297536"/>
    <lineage>
        <taxon>Bacteria</taxon>
        <taxon>Bacillati</taxon>
        <taxon>Actinomycetota</taxon>
        <taxon>Actinomycetes</taxon>
        <taxon>Micrococcales</taxon>
        <taxon>Intrasporangiaceae</taxon>
        <taxon>Oryzihumus</taxon>
    </lineage>
</organism>
<dbReference type="Pfam" id="PF01583">
    <property type="entry name" value="APS_kinase"/>
    <property type="match status" value="1"/>
</dbReference>
<evidence type="ECO:0000256" key="4">
    <source>
        <dbReference type="ARBA" id="ARBA00012121"/>
    </source>
</evidence>
<feature type="domain" description="APS kinase" evidence="8">
    <location>
        <begin position="282"/>
        <end position="434"/>
    </location>
</feature>
<dbReference type="PANTHER" id="PTHR42700:SF1">
    <property type="entry name" value="SULFATE ADENYLYLTRANSFERASE"/>
    <property type="match status" value="1"/>
</dbReference>
<dbReference type="GO" id="GO:0005524">
    <property type="term" value="F:ATP binding"/>
    <property type="evidence" value="ECO:0007669"/>
    <property type="project" value="UniProtKB-KW"/>
</dbReference>
<dbReference type="AlphaFoldDB" id="A0A542ZFF8"/>
<dbReference type="NCBIfam" id="NF003013">
    <property type="entry name" value="PRK03846.1"/>
    <property type="match status" value="1"/>
</dbReference>
<proteinExistence type="predicted"/>
<dbReference type="Proteomes" id="UP000319514">
    <property type="component" value="Unassembled WGS sequence"/>
</dbReference>
<keyword evidence="9" id="KW-0548">Nucleotidyltransferase</keyword>
<dbReference type="SUPFAM" id="SSF52540">
    <property type="entry name" value="P-loop containing nucleoside triphosphate hydrolases"/>
    <property type="match status" value="1"/>
</dbReference>
<dbReference type="RefSeq" id="WP_246092004.1">
    <property type="nucleotide sequence ID" value="NZ_BAAAKX010000009.1"/>
</dbReference>
<dbReference type="NCBIfam" id="TIGR00455">
    <property type="entry name" value="apsK"/>
    <property type="match status" value="1"/>
</dbReference>
<evidence type="ECO:0000313" key="10">
    <source>
        <dbReference type="Proteomes" id="UP000319514"/>
    </source>
</evidence>
<keyword evidence="5 9" id="KW-0808">Transferase</keyword>
<keyword evidence="10" id="KW-1185">Reference proteome</keyword>
<dbReference type="Gene3D" id="3.40.50.300">
    <property type="entry name" value="P-loop containing nucleotide triphosphate hydrolases"/>
    <property type="match status" value="1"/>
</dbReference>
<comment type="catalytic activity">
    <reaction evidence="1">
        <text>adenosine 5'-phosphosulfate + ATP = 3'-phosphoadenylyl sulfate + ADP + H(+)</text>
        <dbReference type="Rhea" id="RHEA:24152"/>
        <dbReference type="ChEBI" id="CHEBI:15378"/>
        <dbReference type="ChEBI" id="CHEBI:30616"/>
        <dbReference type="ChEBI" id="CHEBI:58243"/>
        <dbReference type="ChEBI" id="CHEBI:58339"/>
        <dbReference type="ChEBI" id="CHEBI:456216"/>
        <dbReference type="EC" id="2.7.1.25"/>
    </reaction>
</comment>
<sequence length="462" mass="48455">MPDDPTMPADTTAPQVDLDPAAVFDLELVLMRVLQGAQPLGMPLTVADPATPGVDPPEVRLQLPEELADRVAAAGSVVLRDHEATPLALLEDVRVGAPASAGPGLELAGRARALRPRESGENRGEALRPGDLESADALVVVGRPPMTGDAEALAAAVAAASGRVLVLVSEGPSQDGLVPGSVMLRLARLLAAELGPAERVQVRSAPLAWRDPDSDLVLGQLLSSAAGAVPLVHLAARDEAKGARQWQEAREALQLGTDAQLSLLSPGAEPVLRRWRPPRHERGLVVMFTGLSGSGKSTLARALRERIAGLSDRSVTLLDGDVVRQMLSAGLGFDRASREMNVRRIGYVASEIARHGGIAVCAPIAPYASTRAAVRAMVEPVGDMVLVHVSTPLEECEARDLKGLYAKARAGLVPGFTGVSDPYEEPLDAEVTVDTSQMDPDEAVAHVLGYLRVGGWLAEVDA</sequence>
<dbReference type="EMBL" id="VFOQ01000001">
    <property type="protein sequence ID" value="TQL59076.1"/>
    <property type="molecule type" value="Genomic_DNA"/>
</dbReference>
<dbReference type="GO" id="GO:0005737">
    <property type="term" value="C:cytoplasm"/>
    <property type="evidence" value="ECO:0007669"/>
    <property type="project" value="TreeGrafter"/>
</dbReference>
<keyword evidence="6" id="KW-0547">Nucleotide-binding</keyword>
<comment type="function">
    <text evidence="2">Catalyzes the synthesis of activated sulfate.</text>
</comment>